<keyword evidence="3" id="KW-1185">Reference proteome</keyword>
<comment type="caution">
    <text evidence="2">The sequence shown here is derived from an EMBL/GenBank/DDBJ whole genome shotgun (WGS) entry which is preliminary data.</text>
</comment>
<dbReference type="InterPro" id="IPR032801">
    <property type="entry name" value="PXL2A/B/C"/>
</dbReference>
<sequence length="289" mass="31083">MRSAITALLCSTGAALVVPLQPARPAQALDITLPRVSDGASVHLGNALAATTDRTLLCFGTHAADFNAIEYLQKVRFYLPRLRDAGVSRVACVLNADAAQCRMLAELLDVPDDVELFSDPTGEAGRKFGVSRGFRPDDDALSPYVKLFVVGIGLGPPWGTLLPVLRGYVGAPSGKRDWIEACMQQAQRAGRFPQPLELAADGSIAKNRFDDTPLASDWGVRPFELATMRLQNLIMQISRYGELGPKDPRCLTQLGGMVVVGAGGEPEYAWLDRGLCDLPDFEDVLGALS</sequence>
<name>A0A8J2SET6_9STRA</name>
<protein>
    <recommendedName>
        <fullName evidence="4">Alkyl hydroperoxide reductase subunit C/ Thiol specific antioxidant domain-containing protein</fullName>
    </recommendedName>
</protein>
<evidence type="ECO:0008006" key="4">
    <source>
        <dbReference type="Google" id="ProtNLM"/>
    </source>
</evidence>
<dbReference type="OrthoDB" id="40334at2759"/>
<dbReference type="AlphaFoldDB" id="A0A8J2SET6"/>
<dbReference type="EMBL" id="CAKKNE010000003">
    <property type="protein sequence ID" value="CAH0370498.1"/>
    <property type="molecule type" value="Genomic_DNA"/>
</dbReference>
<dbReference type="Proteomes" id="UP000789595">
    <property type="component" value="Unassembled WGS sequence"/>
</dbReference>
<proteinExistence type="predicted"/>
<reference evidence="2" key="1">
    <citation type="submission" date="2021-11" db="EMBL/GenBank/DDBJ databases">
        <authorList>
            <consortium name="Genoscope - CEA"/>
            <person name="William W."/>
        </authorList>
    </citation>
    <scope>NUCLEOTIDE SEQUENCE</scope>
</reference>
<evidence type="ECO:0000313" key="2">
    <source>
        <dbReference type="EMBL" id="CAH0370498.1"/>
    </source>
</evidence>
<evidence type="ECO:0000313" key="3">
    <source>
        <dbReference type="Proteomes" id="UP000789595"/>
    </source>
</evidence>
<accession>A0A8J2SET6</accession>
<organism evidence="2 3">
    <name type="scientific">Pelagomonas calceolata</name>
    <dbReference type="NCBI Taxonomy" id="35677"/>
    <lineage>
        <taxon>Eukaryota</taxon>
        <taxon>Sar</taxon>
        <taxon>Stramenopiles</taxon>
        <taxon>Ochrophyta</taxon>
        <taxon>Pelagophyceae</taxon>
        <taxon>Pelagomonadales</taxon>
        <taxon>Pelagomonadaceae</taxon>
        <taxon>Pelagomonas</taxon>
    </lineage>
</organism>
<feature type="signal peptide" evidence="1">
    <location>
        <begin position="1"/>
        <end position="28"/>
    </location>
</feature>
<feature type="chain" id="PRO_5035188333" description="Alkyl hydroperoxide reductase subunit C/ Thiol specific antioxidant domain-containing protein" evidence="1">
    <location>
        <begin position="29"/>
        <end position="289"/>
    </location>
</feature>
<gene>
    <name evidence="2" type="ORF">PECAL_3P03920</name>
</gene>
<keyword evidence="1" id="KW-0732">Signal</keyword>
<dbReference type="Pfam" id="PF13911">
    <property type="entry name" value="AhpC-TSA_2"/>
    <property type="match status" value="1"/>
</dbReference>
<evidence type="ECO:0000256" key="1">
    <source>
        <dbReference type="SAM" id="SignalP"/>
    </source>
</evidence>